<sequence>MKLKIAGLFSLIAPVYGFFFGYQKRHYKEILEGASCQLDFSQYKTCVDVGCGTGALCSVLRRKGLDVTGVDPARGMLQIASRNNKGMEFVQASVVKGLPFGDKSFDISFASYVAHGLNKEERRAMYAEMGRITKYFVLMIDYNENRSPFVSVVEWLEGGDYFNFIKNPRSEMQEAFADVRAVDVGPRAACYMCVPSDG</sequence>
<gene>
    <name evidence="2" type="ORF">SAMN02745168_0117</name>
</gene>
<name>A0A1W2CNJ9_9FIRM</name>
<dbReference type="OrthoDB" id="9811589at2"/>
<keyword evidence="2" id="KW-0808">Transferase</keyword>
<dbReference type="Pfam" id="PF13649">
    <property type="entry name" value="Methyltransf_25"/>
    <property type="match status" value="1"/>
</dbReference>
<dbReference type="InterPro" id="IPR029063">
    <property type="entry name" value="SAM-dependent_MTases_sf"/>
</dbReference>
<dbReference type="Proteomes" id="UP000192790">
    <property type="component" value="Unassembled WGS sequence"/>
</dbReference>
<evidence type="ECO:0000313" key="2">
    <source>
        <dbReference type="EMBL" id="SMC86789.1"/>
    </source>
</evidence>
<dbReference type="Gene3D" id="3.40.50.150">
    <property type="entry name" value="Vaccinia Virus protein VP39"/>
    <property type="match status" value="1"/>
</dbReference>
<dbReference type="STRING" id="1122930.SAMN02745168_0117"/>
<evidence type="ECO:0000313" key="3">
    <source>
        <dbReference type="Proteomes" id="UP000192790"/>
    </source>
</evidence>
<dbReference type="PANTHER" id="PTHR43591:SF110">
    <property type="entry name" value="RHODANESE DOMAIN-CONTAINING PROTEIN"/>
    <property type="match status" value="1"/>
</dbReference>
<dbReference type="EMBL" id="FWXW01000011">
    <property type="protein sequence ID" value="SMC86789.1"/>
    <property type="molecule type" value="Genomic_DNA"/>
</dbReference>
<dbReference type="GO" id="GO:0008168">
    <property type="term" value="F:methyltransferase activity"/>
    <property type="evidence" value="ECO:0007669"/>
    <property type="project" value="UniProtKB-KW"/>
</dbReference>
<feature type="domain" description="Methyltransferase" evidence="1">
    <location>
        <begin position="47"/>
        <end position="134"/>
    </location>
</feature>
<protein>
    <submittedName>
        <fullName evidence="2">Methyltransferase domain-containing protein</fullName>
    </submittedName>
</protein>
<dbReference type="RefSeq" id="WP_084235538.1">
    <property type="nucleotide sequence ID" value="NZ_FWXW01000011.1"/>
</dbReference>
<dbReference type="InterPro" id="IPR041698">
    <property type="entry name" value="Methyltransf_25"/>
</dbReference>
<dbReference type="SUPFAM" id="SSF53335">
    <property type="entry name" value="S-adenosyl-L-methionine-dependent methyltransferases"/>
    <property type="match status" value="1"/>
</dbReference>
<dbReference type="AlphaFoldDB" id="A0A1W2CNJ9"/>
<keyword evidence="3" id="KW-1185">Reference proteome</keyword>
<keyword evidence="2" id="KW-0489">Methyltransferase</keyword>
<organism evidence="2 3">
    <name type="scientific">Papillibacter cinnamivorans DSM 12816</name>
    <dbReference type="NCBI Taxonomy" id="1122930"/>
    <lineage>
        <taxon>Bacteria</taxon>
        <taxon>Bacillati</taxon>
        <taxon>Bacillota</taxon>
        <taxon>Clostridia</taxon>
        <taxon>Eubacteriales</taxon>
        <taxon>Oscillospiraceae</taxon>
        <taxon>Papillibacter</taxon>
    </lineage>
</organism>
<dbReference type="PANTHER" id="PTHR43591">
    <property type="entry name" value="METHYLTRANSFERASE"/>
    <property type="match status" value="1"/>
</dbReference>
<reference evidence="2 3" key="1">
    <citation type="submission" date="2017-04" db="EMBL/GenBank/DDBJ databases">
        <authorList>
            <person name="Afonso C.L."/>
            <person name="Miller P.J."/>
            <person name="Scott M.A."/>
            <person name="Spackman E."/>
            <person name="Goraichik I."/>
            <person name="Dimitrov K.M."/>
            <person name="Suarez D.L."/>
            <person name="Swayne D.E."/>
        </authorList>
    </citation>
    <scope>NUCLEOTIDE SEQUENCE [LARGE SCALE GENOMIC DNA]</scope>
    <source>
        <strain evidence="2 3">DSM 12816</strain>
    </source>
</reference>
<proteinExistence type="predicted"/>
<evidence type="ECO:0000259" key="1">
    <source>
        <dbReference type="Pfam" id="PF13649"/>
    </source>
</evidence>
<accession>A0A1W2CNJ9</accession>
<dbReference type="CDD" id="cd02440">
    <property type="entry name" value="AdoMet_MTases"/>
    <property type="match status" value="1"/>
</dbReference>
<dbReference type="GO" id="GO:0032259">
    <property type="term" value="P:methylation"/>
    <property type="evidence" value="ECO:0007669"/>
    <property type="project" value="UniProtKB-KW"/>
</dbReference>